<dbReference type="PROSITE" id="PS51352">
    <property type="entry name" value="THIOREDOXIN_2"/>
    <property type="match status" value="1"/>
</dbReference>
<dbReference type="Pfam" id="PF08534">
    <property type="entry name" value="Redoxin"/>
    <property type="match status" value="1"/>
</dbReference>
<dbReference type="InterPro" id="IPR050553">
    <property type="entry name" value="Thioredoxin_ResA/DsbE_sf"/>
</dbReference>
<dbReference type="InterPro" id="IPR036249">
    <property type="entry name" value="Thioredoxin-like_sf"/>
</dbReference>
<dbReference type="InterPro" id="IPR013766">
    <property type="entry name" value="Thioredoxin_domain"/>
</dbReference>
<keyword evidence="1" id="KW-0732">Signal</keyword>
<reference evidence="3 4" key="1">
    <citation type="submission" date="2015-09" db="EMBL/GenBank/DDBJ databases">
        <authorList>
            <consortium name="Pathogen Informatics"/>
        </authorList>
    </citation>
    <scope>NUCLEOTIDE SEQUENCE [LARGE SCALE GENOMIC DNA]</scope>
    <source>
        <strain evidence="3 4">2789STDY5834911</strain>
    </source>
</reference>
<dbReference type="Gene3D" id="3.40.30.10">
    <property type="entry name" value="Glutaredoxin"/>
    <property type="match status" value="1"/>
</dbReference>
<evidence type="ECO:0000313" key="3">
    <source>
        <dbReference type="EMBL" id="CUP74164.1"/>
    </source>
</evidence>
<dbReference type="PANTHER" id="PTHR42852">
    <property type="entry name" value="THIOL:DISULFIDE INTERCHANGE PROTEIN DSBE"/>
    <property type="match status" value="1"/>
</dbReference>
<dbReference type="OrthoDB" id="9809733at2"/>
<evidence type="ECO:0000313" key="4">
    <source>
        <dbReference type="Proteomes" id="UP000095712"/>
    </source>
</evidence>
<dbReference type="AlphaFoldDB" id="A0A174QLN0"/>
<feature type="signal peptide" evidence="1">
    <location>
        <begin position="1"/>
        <end position="30"/>
    </location>
</feature>
<protein>
    <submittedName>
        <fullName evidence="3">Thiol-disulfide oxidoreductase</fullName>
    </submittedName>
</protein>
<feature type="domain" description="Thioredoxin" evidence="2">
    <location>
        <begin position="241"/>
        <end position="392"/>
    </location>
</feature>
<name>A0A174QLN0_9FIRM</name>
<sequence>MKNRRMRLMAIFAAGVLSVTSMGGIVTVHAGEALAVPADEAGVVQTDGKDAQAAEDGSVAASEGLIAESFKPSEIAQPAQDTYEYPFLGMKLGISKDLKEQMEKKNISMFIDERWNDNADAVTYATASWCTLTDEQKDAEVDKRGTEYDDWLKSLSRVGVIGMYDEESQKDLDTITGCTEHKELGTSSDGKYKYYLSTNKDADADLLKDVEGIEVTLTEMTPFQNLSAFDQPQDTSDSTDGAEVTNVGKFETTGVDGKTYTQDIFSKYDLTMVNIFATWCSPCINEIPDLEKLYQEMKDKGVGVVGVTRDTVGSGGKQDEEAVKKAQVIQEKTKASYPFLIPDSGMMNGRLNGISAFPETFFVDKNGNIVGETYSGSHSLDEWKEIVEKELANVTEGK</sequence>
<organism evidence="3 4">
    <name type="scientific">Blautia wexlerae</name>
    <dbReference type="NCBI Taxonomy" id="418240"/>
    <lineage>
        <taxon>Bacteria</taxon>
        <taxon>Bacillati</taxon>
        <taxon>Bacillota</taxon>
        <taxon>Clostridia</taxon>
        <taxon>Lachnospirales</taxon>
        <taxon>Lachnospiraceae</taxon>
        <taxon>Blautia</taxon>
    </lineage>
</organism>
<feature type="chain" id="PRO_5008031032" evidence="1">
    <location>
        <begin position="31"/>
        <end position="398"/>
    </location>
</feature>
<evidence type="ECO:0000256" key="1">
    <source>
        <dbReference type="SAM" id="SignalP"/>
    </source>
</evidence>
<dbReference type="RefSeq" id="WP_055152224.1">
    <property type="nucleotide sequence ID" value="NZ_CZAW01000029.1"/>
</dbReference>
<evidence type="ECO:0000259" key="2">
    <source>
        <dbReference type="PROSITE" id="PS51352"/>
    </source>
</evidence>
<dbReference type="SUPFAM" id="SSF52833">
    <property type="entry name" value="Thioredoxin-like"/>
    <property type="match status" value="1"/>
</dbReference>
<dbReference type="CDD" id="cd02966">
    <property type="entry name" value="TlpA_like_family"/>
    <property type="match status" value="1"/>
</dbReference>
<dbReference type="Proteomes" id="UP000095712">
    <property type="component" value="Unassembled WGS sequence"/>
</dbReference>
<gene>
    <name evidence="3" type="ORF">ERS852523_02652</name>
</gene>
<dbReference type="GO" id="GO:0016491">
    <property type="term" value="F:oxidoreductase activity"/>
    <property type="evidence" value="ECO:0007669"/>
    <property type="project" value="InterPro"/>
</dbReference>
<proteinExistence type="predicted"/>
<dbReference type="PANTHER" id="PTHR42852:SF13">
    <property type="entry name" value="PROTEIN DIPZ"/>
    <property type="match status" value="1"/>
</dbReference>
<dbReference type="EMBL" id="CZAW01000029">
    <property type="protein sequence ID" value="CUP74164.1"/>
    <property type="molecule type" value="Genomic_DNA"/>
</dbReference>
<dbReference type="InterPro" id="IPR013740">
    <property type="entry name" value="Redoxin"/>
</dbReference>
<accession>A0A174QLN0</accession>